<dbReference type="AlphaFoldDB" id="A0AAP0WR76"/>
<gene>
    <name evidence="2" type="ORF">L1049_022384</name>
</gene>
<keyword evidence="3" id="KW-1185">Reference proteome</keyword>
<proteinExistence type="predicted"/>
<protein>
    <submittedName>
        <fullName evidence="2">Uncharacterized protein</fullName>
    </submittedName>
</protein>
<evidence type="ECO:0000313" key="3">
    <source>
        <dbReference type="Proteomes" id="UP001415857"/>
    </source>
</evidence>
<dbReference type="Proteomes" id="UP001415857">
    <property type="component" value="Unassembled WGS sequence"/>
</dbReference>
<organism evidence="2 3">
    <name type="scientific">Liquidambar formosana</name>
    <name type="common">Formosan gum</name>
    <dbReference type="NCBI Taxonomy" id="63359"/>
    <lineage>
        <taxon>Eukaryota</taxon>
        <taxon>Viridiplantae</taxon>
        <taxon>Streptophyta</taxon>
        <taxon>Embryophyta</taxon>
        <taxon>Tracheophyta</taxon>
        <taxon>Spermatophyta</taxon>
        <taxon>Magnoliopsida</taxon>
        <taxon>eudicotyledons</taxon>
        <taxon>Gunneridae</taxon>
        <taxon>Pentapetalae</taxon>
        <taxon>Saxifragales</taxon>
        <taxon>Altingiaceae</taxon>
        <taxon>Liquidambar</taxon>
    </lineage>
</organism>
<dbReference type="EMBL" id="JBBPBK010000011">
    <property type="protein sequence ID" value="KAK9275125.1"/>
    <property type="molecule type" value="Genomic_DNA"/>
</dbReference>
<sequence>MQMGDSYHNTPLKGKVDCAKFTRIHTNGTRRLIASSCVNQSAELIKSRENCCNEYDEKSSEDFSIDPMLTNCQNLSPIGFQNVFVCGFHLGKSAKKHSEGSASDSMDFTKQQSDIINEDEST</sequence>
<feature type="compositionally biased region" description="Polar residues" evidence="1">
    <location>
        <begin position="100"/>
        <end position="115"/>
    </location>
</feature>
<reference evidence="2 3" key="1">
    <citation type="journal article" date="2024" name="Plant J.">
        <title>Genome sequences and population genomics reveal climatic adaptation and genomic divergence between two closely related sweetgum species.</title>
        <authorList>
            <person name="Xu W.Q."/>
            <person name="Ren C.Q."/>
            <person name="Zhang X.Y."/>
            <person name="Comes H.P."/>
            <person name="Liu X.H."/>
            <person name="Li Y.G."/>
            <person name="Kettle C.J."/>
            <person name="Jalonen R."/>
            <person name="Gaisberger H."/>
            <person name="Ma Y.Z."/>
            <person name="Qiu Y.X."/>
        </authorList>
    </citation>
    <scope>NUCLEOTIDE SEQUENCE [LARGE SCALE GENOMIC DNA]</scope>
    <source>
        <strain evidence="2">Hangzhou</strain>
    </source>
</reference>
<evidence type="ECO:0000313" key="2">
    <source>
        <dbReference type="EMBL" id="KAK9275125.1"/>
    </source>
</evidence>
<accession>A0AAP0WR76</accession>
<comment type="caution">
    <text evidence="2">The sequence shown here is derived from an EMBL/GenBank/DDBJ whole genome shotgun (WGS) entry which is preliminary data.</text>
</comment>
<evidence type="ECO:0000256" key="1">
    <source>
        <dbReference type="SAM" id="MobiDB-lite"/>
    </source>
</evidence>
<name>A0AAP0WR76_LIQFO</name>
<feature type="region of interest" description="Disordered" evidence="1">
    <location>
        <begin position="94"/>
        <end position="122"/>
    </location>
</feature>